<dbReference type="RefSeq" id="WP_114705283.1">
    <property type="nucleotide sequence ID" value="NZ_QDKL01000001.1"/>
</dbReference>
<feature type="domain" description="DSBA-like thioredoxin" evidence="3">
    <location>
        <begin position="4"/>
        <end position="191"/>
    </location>
</feature>
<comment type="similarity">
    <text evidence="1">Belongs to the GST superfamily. NadH family.</text>
</comment>
<dbReference type="PANTHER" id="PTHR42943">
    <property type="entry name" value="GLUTATHIONE S-TRANSFERASE KAPPA"/>
    <property type="match status" value="1"/>
</dbReference>
<organism evidence="4 5">
    <name type="scientific">Halobacteriovorax vibrionivorans</name>
    <dbReference type="NCBI Taxonomy" id="2152716"/>
    <lineage>
        <taxon>Bacteria</taxon>
        <taxon>Pseudomonadati</taxon>
        <taxon>Bdellovibrionota</taxon>
        <taxon>Bacteriovoracia</taxon>
        <taxon>Bacteriovoracales</taxon>
        <taxon>Halobacteriovoraceae</taxon>
        <taxon>Halobacteriovorax</taxon>
    </lineage>
</organism>
<dbReference type="EC" id="5.99.1.4" evidence="1"/>
<accession>A0ABY0IJQ8</accession>
<dbReference type="PANTHER" id="PTHR42943:SF2">
    <property type="entry name" value="GLUTATHIONE S-TRANSFERASE KAPPA 1"/>
    <property type="match status" value="1"/>
</dbReference>
<keyword evidence="2" id="KW-0175">Coiled coil</keyword>
<evidence type="ECO:0000259" key="3">
    <source>
        <dbReference type="Pfam" id="PF01323"/>
    </source>
</evidence>
<sequence>MKKLNFYFDFTSPYSYLSMMKIDNGQLDDRYDIEFMPVMVGRLFALNELSAPAQVKNKALYLFKEALRSADRQGVELTSPRTLPFNSLPYLRMALGLKEDKVKQREFIVKTFQYGWRDGLDYEDYDGFKAYITKDCLLEAEYEELENSKELKKELKKLINSAYERKIFGVPTFEVNDDFYWGDHNFESLAKKEFLDYNQHKEFLKFKEFFKDEK</sequence>
<dbReference type="Pfam" id="PF01323">
    <property type="entry name" value="DSBA"/>
    <property type="match status" value="1"/>
</dbReference>
<proteinExistence type="inferred from homology"/>
<keyword evidence="5" id="KW-1185">Reference proteome</keyword>
<dbReference type="InterPro" id="IPR001853">
    <property type="entry name" value="DSBA-like_thioredoxin_dom"/>
</dbReference>
<protein>
    <recommendedName>
        <fullName evidence="1">2-hydroxychromene-2-carboxylate isomerase</fullName>
        <ecNumber evidence="1">5.99.1.4</ecNumber>
    </recommendedName>
</protein>
<evidence type="ECO:0000256" key="2">
    <source>
        <dbReference type="SAM" id="Coils"/>
    </source>
</evidence>
<dbReference type="InterPro" id="IPR014440">
    <property type="entry name" value="HCCAis_GSTk"/>
</dbReference>
<dbReference type="InterPro" id="IPR036249">
    <property type="entry name" value="Thioredoxin-like_sf"/>
</dbReference>
<dbReference type="PIRSF" id="PIRSF006386">
    <property type="entry name" value="HCCAis_GSTk"/>
    <property type="match status" value="1"/>
</dbReference>
<dbReference type="InterPro" id="IPR051924">
    <property type="entry name" value="GST_Kappa/NadH"/>
</dbReference>
<evidence type="ECO:0000256" key="1">
    <source>
        <dbReference type="PIRNR" id="PIRNR006386"/>
    </source>
</evidence>
<reference evidence="5" key="1">
    <citation type="journal article" date="2019" name="Int. J. Syst. Evol. Microbiol.">
        <title>Halobacteriovorax valvorus sp. nov., a novel prokaryotic predator isolated from coastal seawater of China.</title>
        <authorList>
            <person name="Chen M.-X."/>
        </authorList>
    </citation>
    <scope>NUCLEOTIDE SEQUENCE [LARGE SCALE GENOMIC DNA]</scope>
    <source>
        <strain evidence="5">BL9</strain>
    </source>
</reference>
<comment type="catalytic activity">
    <reaction evidence="1">
        <text>2-hydroxychromene-2-carboxylate = (3E)-4-(2-hydroxyphenyl)-2-oxobut-3-enoate</text>
        <dbReference type="Rhea" id="RHEA:27401"/>
        <dbReference type="ChEBI" id="CHEBI:59350"/>
        <dbReference type="ChEBI" id="CHEBI:59353"/>
        <dbReference type="EC" id="5.99.1.4"/>
    </reaction>
</comment>
<dbReference type="SUPFAM" id="SSF52833">
    <property type="entry name" value="Thioredoxin-like"/>
    <property type="match status" value="1"/>
</dbReference>
<keyword evidence="1" id="KW-0413">Isomerase</keyword>
<feature type="coiled-coil region" evidence="2">
    <location>
        <begin position="138"/>
        <end position="165"/>
    </location>
</feature>
<comment type="caution">
    <text evidence="4">The sequence shown here is derived from an EMBL/GenBank/DDBJ whole genome shotgun (WGS) entry which is preliminary data.</text>
</comment>
<dbReference type="Proteomes" id="UP000443582">
    <property type="component" value="Unassembled WGS sequence"/>
</dbReference>
<gene>
    <name evidence="4" type="ORF">DAY19_00800</name>
</gene>
<dbReference type="EMBL" id="QDKL01000001">
    <property type="protein sequence ID" value="RZF22338.1"/>
    <property type="molecule type" value="Genomic_DNA"/>
</dbReference>
<dbReference type="Gene3D" id="3.40.30.10">
    <property type="entry name" value="Glutaredoxin"/>
    <property type="match status" value="1"/>
</dbReference>
<evidence type="ECO:0000313" key="5">
    <source>
        <dbReference type="Proteomes" id="UP000443582"/>
    </source>
</evidence>
<name>A0ABY0IJQ8_9BACT</name>
<evidence type="ECO:0000313" key="4">
    <source>
        <dbReference type="EMBL" id="RZF22338.1"/>
    </source>
</evidence>